<dbReference type="Proteomes" id="UP001601058">
    <property type="component" value="Unassembled WGS sequence"/>
</dbReference>
<dbReference type="RefSeq" id="WP_389218157.1">
    <property type="nucleotide sequence ID" value="NZ_JBIACJ010000003.1"/>
</dbReference>
<sequence>MGVVRTDKWLDEEFEKPMRICQKFMESFLEDNPDKIYNYLRTFGMYKPNRKTFANYQQMKELNIWDCAEKIFDKYKKQWRGPDIPVYIFPIASSNGLFTKQENRKSGVAFKDKLFLFISPFEDEQELEALFVHEYHHICRLKKQNKRLEEATLLDSIILEGLAEYAVETCCGKKYRADWCNYYTRKEIKNYWEKYIQKDIDVNKNQRLHDEILFGYKGYPKMIGYAAGYEIVSMFNNKREITIRDSFSLDSKRFLLEME</sequence>
<dbReference type="EMBL" id="JBIACJ010000003">
    <property type="protein sequence ID" value="MFE8696364.1"/>
    <property type="molecule type" value="Genomic_DNA"/>
</dbReference>
<protein>
    <submittedName>
        <fullName evidence="2">DUF2268 domain-containing protein</fullName>
    </submittedName>
</protein>
<comment type="caution">
    <text evidence="2">The sequence shown here is derived from an EMBL/GenBank/DDBJ whole genome shotgun (WGS) entry which is preliminary data.</text>
</comment>
<evidence type="ECO:0000313" key="3">
    <source>
        <dbReference type="Proteomes" id="UP001601058"/>
    </source>
</evidence>
<proteinExistence type="predicted"/>
<organism evidence="2 3">
    <name type="scientific">Cytobacillus mangrovibacter</name>
    <dbReference type="NCBI Taxonomy" id="3299024"/>
    <lineage>
        <taxon>Bacteria</taxon>
        <taxon>Bacillati</taxon>
        <taxon>Bacillota</taxon>
        <taxon>Bacilli</taxon>
        <taxon>Bacillales</taxon>
        <taxon>Bacillaceae</taxon>
        <taxon>Cytobacillus</taxon>
    </lineage>
</organism>
<accession>A0ABW6JWX6</accession>
<dbReference type="Pfam" id="PF10026">
    <property type="entry name" value="DUF2268"/>
    <property type="match status" value="1"/>
</dbReference>
<gene>
    <name evidence="2" type="ORF">ACFYKT_08345</name>
</gene>
<evidence type="ECO:0000313" key="2">
    <source>
        <dbReference type="EMBL" id="MFE8696364.1"/>
    </source>
</evidence>
<reference evidence="2 3" key="1">
    <citation type="submission" date="2024-08" db="EMBL/GenBank/DDBJ databases">
        <title>Two novel Cytobacillus novel species.</title>
        <authorList>
            <person name="Liu G."/>
        </authorList>
    </citation>
    <scope>NUCLEOTIDE SEQUENCE [LARGE SCALE GENOMIC DNA]</scope>
    <source>
        <strain evidence="2 3">FJAT-53684</strain>
    </source>
</reference>
<evidence type="ECO:0000259" key="1">
    <source>
        <dbReference type="Pfam" id="PF10026"/>
    </source>
</evidence>
<keyword evidence="3" id="KW-1185">Reference proteome</keyword>
<dbReference type="InterPro" id="IPR018728">
    <property type="entry name" value="DUF2268"/>
</dbReference>
<feature type="domain" description="DUF2268" evidence="1">
    <location>
        <begin position="64"/>
        <end position="255"/>
    </location>
</feature>
<name>A0ABW6JWX6_9BACI</name>